<gene>
    <name evidence="2" type="ORF">HAX54_009859</name>
</gene>
<evidence type="ECO:0000313" key="2">
    <source>
        <dbReference type="EMBL" id="MCD7470183.1"/>
    </source>
</evidence>
<accession>A0ABS8TG87</accession>
<sequence length="257" mass="29365">MPLVTERKCKVQVVDKFRPRESKDQAVHFQTIIVQDESKEQVCIILYGDDIARYHNLFELFNTYLISTAKVRKSRNYSIRANKFEWVVDKFTIVEPVSRKEGKEDALHAPTRLNALSFTYIEHQHPDFLALVANYNAMQYTANQTKRFQEAIVMDNRLKKNQQMLIAYTLKRSSASLSSLNLATIEDEIIPISNIASLSSSVQTFSVEGEISFSDSFQLFTCCEKQDPLSPKSSTFVLPDEASKNQKVPPSTPVKIQ</sequence>
<dbReference type="EMBL" id="JACEIK010001536">
    <property type="protein sequence ID" value="MCD7470183.1"/>
    <property type="molecule type" value="Genomic_DNA"/>
</dbReference>
<comment type="caution">
    <text evidence="2">The sequence shown here is derived from an EMBL/GenBank/DDBJ whole genome shotgun (WGS) entry which is preliminary data.</text>
</comment>
<evidence type="ECO:0000313" key="3">
    <source>
        <dbReference type="Proteomes" id="UP000823775"/>
    </source>
</evidence>
<dbReference type="PANTHER" id="PTHR47910:SF2">
    <property type="entry name" value="RIBULOSE BISPHOSPHATE CARBOXYLASE LARGE CHAIN, CATALYTIC DOMAIN-CONTAINING PROTEIN"/>
    <property type="match status" value="1"/>
</dbReference>
<organism evidence="2 3">
    <name type="scientific">Datura stramonium</name>
    <name type="common">Jimsonweed</name>
    <name type="synonym">Common thornapple</name>
    <dbReference type="NCBI Taxonomy" id="4076"/>
    <lineage>
        <taxon>Eukaryota</taxon>
        <taxon>Viridiplantae</taxon>
        <taxon>Streptophyta</taxon>
        <taxon>Embryophyta</taxon>
        <taxon>Tracheophyta</taxon>
        <taxon>Spermatophyta</taxon>
        <taxon>Magnoliopsida</taxon>
        <taxon>eudicotyledons</taxon>
        <taxon>Gunneridae</taxon>
        <taxon>Pentapetalae</taxon>
        <taxon>asterids</taxon>
        <taxon>lamiids</taxon>
        <taxon>Solanales</taxon>
        <taxon>Solanaceae</taxon>
        <taxon>Solanoideae</taxon>
        <taxon>Datureae</taxon>
        <taxon>Datura</taxon>
    </lineage>
</organism>
<dbReference type="PANTHER" id="PTHR47910">
    <property type="entry name" value="RIBULOSE BISPHOSPHATE CARBOXYLASE LARGE CHAIN, CATALYTIC DOMAIN-CONTAINING PROTEIN"/>
    <property type="match status" value="1"/>
</dbReference>
<dbReference type="Proteomes" id="UP000823775">
    <property type="component" value="Unassembled WGS sequence"/>
</dbReference>
<protein>
    <submittedName>
        <fullName evidence="2">Uncharacterized protein</fullName>
    </submittedName>
</protein>
<keyword evidence="3" id="KW-1185">Reference proteome</keyword>
<evidence type="ECO:0000256" key="1">
    <source>
        <dbReference type="SAM" id="MobiDB-lite"/>
    </source>
</evidence>
<reference evidence="2 3" key="1">
    <citation type="journal article" date="2021" name="BMC Genomics">
        <title>Datura genome reveals duplications of psychoactive alkaloid biosynthetic genes and high mutation rate following tissue culture.</title>
        <authorList>
            <person name="Rajewski A."/>
            <person name="Carter-House D."/>
            <person name="Stajich J."/>
            <person name="Litt A."/>
        </authorList>
    </citation>
    <scope>NUCLEOTIDE SEQUENCE [LARGE SCALE GENOMIC DNA]</scope>
    <source>
        <strain evidence="2">AR-01</strain>
    </source>
</reference>
<dbReference type="Gene3D" id="2.40.50.140">
    <property type="entry name" value="Nucleic acid-binding proteins"/>
    <property type="match status" value="1"/>
</dbReference>
<dbReference type="SUPFAM" id="SSF50249">
    <property type="entry name" value="Nucleic acid-binding proteins"/>
    <property type="match status" value="1"/>
</dbReference>
<name>A0ABS8TG87_DATST</name>
<dbReference type="InterPro" id="IPR012340">
    <property type="entry name" value="NA-bd_OB-fold"/>
</dbReference>
<proteinExistence type="predicted"/>
<feature type="region of interest" description="Disordered" evidence="1">
    <location>
        <begin position="230"/>
        <end position="257"/>
    </location>
</feature>